<protein>
    <submittedName>
        <fullName evidence="1">Signal anchor</fullName>
    </submittedName>
</protein>
<gene>
    <name evidence="1" type="ORF">E6C27_scaffold17G00840</name>
</gene>
<accession>A0A5A7VB58</accession>
<proteinExistence type="predicted"/>
<reference evidence="1 2" key="1">
    <citation type="submission" date="2019-08" db="EMBL/GenBank/DDBJ databases">
        <title>Draft genome sequences of two oriental melons (Cucumis melo L. var makuwa).</title>
        <authorList>
            <person name="Kwon S.-Y."/>
        </authorList>
    </citation>
    <scope>NUCLEOTIDE SEQUENCE [LARGE SCALE GENOMIC DNA]</scope>
    <source>
        <strain evidence="2">cv. SW 3</strain>
        <tissue evidence="1">Leaf</tissue>
    </source>
</reference>
<dbReference type="EMBL" id="SSTE01001516">
    <property type="protein sequence ID" value="KAA0065413.1"/>
    <property type="molecule type" value="Genomic_DNA"/>
</dbReference>
<sequence>MIFLTPEEKVLFLAGCGRGGIRTPDTIVCSQCSNPLSYRPHPVSTRSVSGGTLKKEPFLSPAICHFRLKRCESAALSIRTDLPYSIVTAVEFNHQAWDGLVWGHQRPLPLGNLYLPTCVSFGYKYPFVEGRSSFSWEYGMGYFSAVAPGTRTLTRGPDSPSVDEPCGGTLRISGHWILTNVCVTQADSLTSVSSITTGAVASL</sequence>
<evidence type="ECO:0000313" key="2">
    <source>
        <dbReference type="Proteomes" id="UP000321393"/>
    </source>
</evidence>
<dbReference type="Proteomes" id="UP000321393">
    <property type="component" value="Unassembled WGS sequence"/>
</dbReference>
<dbReference type="AlphaFoldDB" id="A0A5A7VB58"/>
<organism evidence="1 2">
    <name type="scientific">Cucumis melo var. makuwa</name>
    <name type="common">Oriental melon</name>
    <dbReference type="NCBI Taxonomy" id="1194695"/>
    <lineage>
        <taxon>Eukaryota</taxon>
        <taxon>Viridiplantae</taxon>
        <taxon>Streptophyta</taxon>
        <taxon>Embryophyta</taxon>
        <taxon>Tracheophyta</taxon>
        <taxon>Spermatophyta</taxon>
        <taxon>Magnoliopsida</taxon>
        <taxon>eudicotyledons</taxon>
        <taxon>Gunneridae</taxon>
        <taxon>Pentapetalae</taxon>
        <taxon>rosids</taxon>
        <taxon>fabids</taxon>
        <taxon>Cucurbitales</taxon>
        <taxon>Cucurbitaceae</taxon>
        <taxon>Benincaseae</taxon>
        <taxon>Cucumis</taxon>
    </lineage>
</organism>
<evidence type="ECO:0000313" key="1">
    <source>
        <dbReference type="EMBL" id="KAA0065413.1"/>
    </source>
</evidence>
<name>A0A5A7VB58_CUCMM</name>
<dbReference type="OrthoDB" id="1743935at2759"/>
<comment type="caution">
    <text evidence="1">The sequence shown here is derived from an EMBL/GenBank/DDBJ whole genome shotgun (WGS) entry which is preliminary data.</text>
</comment>